<accession>A0ACC3BPB4</accession>
<evidence type="ECO:0000313" key="2">
    <source>
        <dbReference type="Proteomes" id="UP000798662"/>
    </source>
</evidence>
<proteinExistence type="predicted"/>
<comment type="caution">
    <text evidence="1">The sequence shown here is derived from an EMBL/GenBank/DDBJ whole genome shotgun (WGS) entry which is preliminary data.</text>
</comment>
<keyword evidence="2" id="KW-1185">Reference proteome</keyword>
<evidence type="ECO:0000313" key="1">
    <source>
        <dbReference type="EMBL" id="KAK1859830.1"/>
    </source>
</evidence>
<name>A0ACC3BPB4_PYRYE</name>
<dbReference type="EMBL" id="CM020618">
    <property type="protein sequence ID" value="KAK1859830.1"/>
    <property type="molecule type" value="Genomic_DNA"/>
</dbReference>
<reference evidence="1" key="1">
    <citation type="submission" date="2019-11" db="EMBL/GenBank/DDBJ databases">
        <title>Nori genome reveals adaptations in red seaweeds to the harsh intertidal environment.</title>
        <authorList>
            <person name="Wang D."/>
            <person name="Mao Y."/>
        </authorList>
    </citation>
    <scope>NUCLEOTIDE SEQUENCE</scope>
    <source>
        <tissue evidence="1">Gametophyte</tissue>
    </source>
</reference>
<organism evidence="1 2">
    <name type="scientific">Pyropia yezoensis</name>
    <name type="common">Susabi-nori</name>
    <name type="synonym">Porphyra yezoensis</name>
    <dbReference type="NCBI Taxonomy" id="2788"/>
    <lineage>
        <taxon>Eukaryota</taxon>
        <taxon>Rhodophyta</taxon>
        <taxon>Bangiophyceae</taxon>
        <taxon>Bangiales</taxon>
        <taxon>Bangiaceae</taxon>
        <taxon>Pyropia</taxon>
    </lineage>
</organism>
<dbReference type="Proteomes" id="UP000798662">
    <property type="component" value="Chromosome 1"/>
</dbReference>
<sequence>MGAFRVECTLPLPADLFWALRDTPAFLKWIVDDHLLNSITSTPPVAHDSTPDTLTRTQSYIPATVACPDMLRPLVGSTAFAVTDHQTWSATVPPYTLDFKITPSFLTALSSTSGSLSIVPGPAADAVPTPESDAAVVAAPTTDAADVCAHVVDGTATVRVPYLGGYVEKAIVDNLQSFYALYPGLML</sequence>
<protein>
    <submittedName>
        <fullName evidence="1">Uncharacterized protein</fullName>
    </submittedName>
</protein>
<gene>
    <name evidence="1" type="ORF">I4F81_002424</name>
</gene>